<keyword evidence="3" id="KW-1185">Reference proteome</keyword>
<organism evidence="2 3">
    <name type="scientific">Succinivibrio dextrinosolvens</name>
    <dbReference type="NCBI Taxonomy" id="83771"/>
    <lineage>
        <taxon>Bacteria</taxon>
        <taxon>Pseudomonadati</taxon>
        <taxon>Pseudomonadota</taxon>
        <taxon>Gammaproteobacteria</taxon>
        <taxon>Aeromonadales</taxon>
        <taxon>Succinivibrionaceae</taxon>
        <taxon>Succinivibrio</taxon>
    </lineage>
</organism>
<name>A0A662ZDF3_9GAMM</name>
<feature type="transmembrane region" description="Helical" evidence="1">
    <location>
        <begin position="106"/>
        <end position="130"/>
    </location>
</feature>
<dbReference type="EMBL" id="FOSF01000121">
    <property type="protein sequence ID" value="SFK58009.1"/>
    <property type="molecule type" value="Genomic_DNA"/>
</dbReference>
<feature type="transmembrane region" description="Helical" evidence="1">
    <location>
        <begin position="59"/>
        <end position="85"/>
    </location>
</feature>
<sequence length="170" mass="19966">MLSIGFVGSVIWDNAVWCSPAVLSASSSFYLYVLLKIDHFCREDDGAKVRYFLHKNPGIILYLGFFSVLSFLVVQPMFPYFEWMIERFDLKDFISFEVYGSSYRKFSFVLFILNYLLHMHNIVYSVPLVWKLNKTCLLKSSQESKANLCYIFLLVTTILILVFHFFIIRS</sequence>
<gene>
    <name evidence="2" type="ORF">SAMN04487865_11211</name>
</gene>
<protein>
    <submittedName>
        <fullName evidence="2">Uncharacterized protein</fullName>
    </submittedName>
</protein>
<keyword evidence="1" id="KW-0812">Transmembrane</keyword>
<proteinExistence type="predicted"/>
<dbReference type="AlphaFoldDB" id="A0A662ZDF3"/>
<evidence type="ECO:0000256" key="1">
    <source>
        <dbReference type="SAM" id="Phobius"/>
    </source>
</evidence>
<feature type="transmembrane region" description="Helical" evidence="1">
    <location>
        <begin position="150"/>
        <end position="168"/>
    </location>
</feature>
<evidence type="ECO:0000313" key="3">
    <source>
        <dbReference type="Proteomes" id="UP000243374"/>
    </source>
</evidence>
<evidence type="ECO:0000313" key="2">
    <source>
        <dbReference type="EMBL" id="SFK58009.1"/>
    </source>
</evidence>
<keyword evidence="1" id="KW-1133">Transmembrane helix</keyword>
<dbReference type="Proteomes" id="UP000243374">
    <property type="component" value="Unassembled WGS sequence"/>
</dbReference>
<keyword evidence="1" id="KW-0472">Membrane</keyword>
<accession>A0A662ZDF3</accession>
<reference evidence="2 3" key="1">
    <citation type="submission" date="2016-10" db="EMBL/GenBank/DDBJ databases">
        <authorList>
            <person name="Varghese N."/>
            <person name="Submissions S."/>
        </authorList>
    </citation>
    <scope>NUCLEOTIDE SEQUENCE [LARGE SCALE GENOMIC DNA]</scope>
    <source>
        <strain evidence="2 3">22B</strain>
    </source>
</reference>